<feature type="transmembrane region" description="Helical" evidence="5">
    <location>
        <begin position="613"/>
        <end position="640"/>
    </location>
</feature>
<evidence type="ECO:0000313" key="6">
    <source>
        <dbReference type="EMBL" id="CBY38858.1"/>
    </source>
</evidence>
<dbReference type="SUPFAM" id="SSF103473">
    <property type="entry name" value="MFS general substrate transporter"/>
    <property type="match status" value="1"/>
</dbReference>
<dbReference type="AlphaFoldDB" id="E4YTR9"/>
<comment type="subcellular location">
    <subcellularLocation>
        <location evidence="1">Membrane</location>
        <topology evidence="1">Multi-pass membrane protein</topology>
    </subcellularLocation>
</comment>
<keyword evidence="3 5" id="KW-1133">Transmembrane helix</keyword>
<dbReference type="PANTHER" id="PTHR11662">
    <property type="entry name" value="SOLUTE CARRIER FAMILY 17"/>
    <property type="match status" value="1"/>
</dbReference>
<dbReference type="SUPFAM" id="SSF50965">
    <property type="entry name" value="Galactose oxidase, central domain"/>
    <property type="match status" value="1"/>
</dbReference>
<dbReference type="GO" id="GO:0006820">
    <property type="term" value="P:monoatomic anion transport"/>
    <property type="evidence" value="ECO:0007669"/>
    <property type="project" value="TreeGrafter"/>
</dbReference>
<feature type="transmembrane region" description="Helical" evidence="5">
    <location>
        <begin position="516"/>
        <end position="541"/>
    </location>
</feature>
<feature type="transmembrane region" description="Helical" evidence="5">
    <location>
        <begin position="483"/>
        <end position="504"/>
    </location>
</feature>
<feature type="transmembrane region" description="Helical" evidence="5">
    <location>
        <begin position="553"/>
        <end position="571"/>
    </location>
</feature>
<evidence type="ECO:0000256" key="2">
    <source>
        <dbReference type="ARBA" id="ARBA00022692"/>
    </source>
</evidence>
<organism evidence="6">
    <name type="scientific">Oikopleura dioica</name>
    <name type="common">Tunicate</name>
    <dbReference type="NCBI Taxonomy" id="34765"/>
    <lineage>
        <taxon>Eukaryota</taxon>
        <taxon>Metazoa</taxon>
        <taxon>Chordata</taxon>
        <taxon>Tunicata</taxon>
        <taxon>Appendicularia</taxon>
        <taxon>Copelata</taxon>
        <taxon>Oikopleuridae</taxon>
        <taxon>Oikopleura</taxon>
    </lineage>
</organism>
<feature type="transmembrane region" description="Helical" evidence="5">
    <location>
        <begin position="583"/>
        <end position="601"/>
    </location>
</feature>
<dbReference type="EMBL" id="FN655345">
    <property type="protein sequence ID" value="CBY38858.1"/>
    <property type="molecule type" value="Genomic_DNA"/>
</dbReference>
<dbReference type="Gene3D" id="1.20.1250.20">
    <property type="entry name" value="MFS general substrate transporter like domains"/>
    <property type="match status" value="1"/>
</dbReference>
<keyword evidence="2 5" id="KW-0812">Transmembrane</keyword>
<evidence type="ECO:0000256" key="4">
    <source>
        <dbReference type="ARBA" id="ARBA00023136"/>
    </source>
</evidence>
<dbReference type="InterPro" id="IPR050382">
    <property type="entry name" value="MFS_Na/Anion_cotransporter"/>
</dbReference>
<dbReference type="PANTHER" id="PTHR11662:SF399">
    <property type="entry name" value="FI19708P1-RELATED"/>
    <property type="match status" value="1"/>
</dbReference>
<dbReference type="GO" id="GO:0016020">
    <property type="term" value="C:membrane"/>
    <property type="evidence" value="ECO:0007669"/>
    <property type="project" value="UniProtKB-SubCell"/>
</dbReference>
<proteinExistence type="predicted"/>
<evidence type="ECO:0000256" key="1">
    <source>
        <dbReference type="ARBA" id="ARBA00004141"/>
    </source>
</evidence>
<reference evidence="6" key="1">
    <citation type="journal article" date="2010" name="Science">
        <title>Plasticity of animal genome architecture unmasked by rapid evolution of a pelagic tunicate.</title>
        <authorList>
            <person name="Denoeud F."/>
            <person name="Henriet S."/>
            <person name="Mungpakdee S."/>
            <person name="Aury J.M."/>
            <person name="Da Silva C."/>
            <person name="Brinkmann H."/>
            <person name="Mikhaleva J."/>
            <person name="Olsen L.C."/>
            <person name="Jubin C."/>
            <person name="Canestro C."/>
            <person name="Bouquet J.M."/>
            <person name="Danks G."/>
            <person name="Poulain J."/>
            <person name="Campsteijn C."/>
            <person name="Adamski M."/>
            <person name="Cross I."/>
            <person name="Yadetie F."/>
            <person name="Muffato M."/>
            <person name="Louis A."/>
            <person name="Butcher S."/>
            <person name="Tsagkogeorga G."/>
            <person name="Konrad A."/>
            <person name="Singh S."/>
            <person name="Jensen M.F."/>
            <person name="Cong E.H."/>
            <person name="Eikeseth-Otteraa H."/>
            <person name="Noel B."/>
            <person name="Anthouard V."/>
            <person name="Porcel B.M."/>
            <person name="Kachouri-Lafond R."/>
            <person name="Nishino A."/>
            <person name="Ugolini M."/>
            <person name="Chourrout P."/>
            <person name="Nishida H."/>
            <person name="Aasland R."/>
            <person name="Huzurbazar S."/>
            <person name="Westhof E."/>
            <person name="Delsuc F."/>
            <person name="Lehrach H."/>
            <person name="Reinhardt R."/>
            <person name="Weissenbach J."/>
            <person name="Roy S.W."/>
            <person name="Artiguenave F."/>
            <person name="Postlethwait J.H."/>
            <person name="Manak J.R."/>
            <person name="Thompson E.M."/>
            <person name="Jaillon O."/>
            <person name="Du Pasquier L."/>
            <person name="Boudinot P."/>
            <person name="Liberles D.A."/>
            <person name="Volff J.N."/>
            <person name="Philippe H."/>
            <person name="Lenhard B."/>
            <person name="Roest Crollius H."/>
            <person name="Wincker P."/>
            <person name="Chourrout D."/>
        </authorList>
    </citation>
    <scope>NUCLEOTIDE SEQUENCE [LARGE SCALE GENOMIC DNA]</scope>
</reference>
<dbReference type="InterPro" id="IPR011043">
    <property type="entry name" value="Gal_Oxase/kelch_b-propeller"/>
</dbReference>
<dbReference type="InterPro" id="IPR011701">
    <property type="entry name" value="MFS"/>
</dbReference>
<dbReference type="InterPro" id="IPR036259">
    <property type="entry name" value="MFS_trans_sf"/>
</dbReference>
<dbReference type="Pfam" id="PF07690">
    <property type="entry name" value="MFS_1"/>
    <property type="match status" value="1"/>
</dbReference>
<protein>
    <recommendedName>
        <fullName evidence="7">Major facilitator superfamily (MFS) profile domain-containing protein</fullName>
    </recommendedName>
</protein>
<evidence type="ECO:0000256" key="5">
    <source>
        <dbReference type="SAM" id="Phobius"/>
    </source>
</evidence>
<name>E4YTR9_OIKDI</name>
<dbReference type="GO" id="GO:0022857">
    <property type="term" value="F:transmembrane transporter activity"/>
    <property type="evidence" value="ECO:0007669"/>
    <property type="project" value="InterPro"/>
</dbReference>
<feature type="non-terminal residue" evidence="6">
    <location>
        <position position="1"/>
    </location>
</feature>
<dbReference type="Proteomes" id="UP000011014">
    <property type="component" value="Unassembled WGS sequence"/>
</dbReference>
<feature type="transmembrane region" description="Helical" evidence="5">
    <location>
        <begin position="16"/>
        <end position="33"/>
    </location>
</feature>
<dbReference type="InterPro" id="IPR015915">
    <property type="entry name" value="Kelch-typ_b-propeller"/>
</dbReference>
<evidence type="ECO:0008006" key="7">
    <source>
        <dbReference type="Google" id="ProtNLM"/>
    </source>
</evidence>
<accession>E4YTR9</accession>
<evidence type="ECO:0000256" key="3">
    <source>
        <dbReference type="ARBA" id="ARBA00022989"/>
    </source>
</evidence>
<keyword evidence="4 5" id="KW-0472">Membrane</keyword>
<gene>
    <name evidence="6" type="ORF">GSOID_T00019385001</name>
</gene>
<dbReference type="Gene3D" id="2.120.10.80">
    <property type="entry name" value="Kelch-type beta propeller"/>
    <property type="match status" value="1"/>
</dbReference>
<sequence length="713" mass="79544">RFAQPFLAKLTWTTNWLLYPQGFILFVVSFLVVRQSVSENFMIRKSILILKRYLPVLVGQMASELAQAALRQRDSCNDQEINNECLVVCDGEFFDCTKNCENSECSRKCIDELDVCENSCPCGADCPTGCSDCPEHPLCADECEDAQLNNNDYKICLNEAIYELSDVFILVIPYKFDESYLQSGDGSSQISATINASDNYYADNAAHALVNGKLHIFGGESDRTKIARLDDCTLNELTVRLNEQRSSGHAALSIEDGEKVLICFGDSDDIRKTCEIFDGLTTVSTFSADWTHYYGGLGLYKNKPASVGCYSENHQKAETLFPTGWTALPNHPKRISEHSLVGLENQSMLLIGGSDYGIGGASQTGIWQLKDENWNQIGDLLQASFQGSAIYIGRSIYYFGYNSRAIQRLDFNETEDLQNVELIGNQPGDFYWPALLWSFCVYDTPAEHPRITNEELSLLPKCELQSRKKQSIPFRAIFQSKEIWAFVLAQIGTNYQFFMVTTLFPQLMKNLLGLDGSLAGLISGLSILVHILAILILAVVCDKLAAKIGLLKIRKYFIILGFFVMPLTLALAHKDIIGCNGNAAFWALTFTTTMMGFQAVSVKSNPNDLAPTFAGIINGLANVVANTTGFWGPAIAGIFFDRFGHSQISYNYLFLIGIFINYFTGIAFITMFSVEEQAWSKQNQDIELKDELLEISERNKKSSSNADSRKETF</sequence>
<feature type="transmembrane region" description="Helical" evidence="5">
    <location>
        <begin position="652"/>
        <end position="674"/>
    </location>
</feature>